<organism evidence="3 4">
    <name type="scientific">Solea senegalensis</name>
    <name type="common">Senegalese sole</name>
    <dbReference type="NCBI Taxonomy" id="28829"/>
    <lineage>
        <taxon>Eukaryota</taxon>
        <taxon>Metazoa</taxon>
        <taxon>Chordata</taxon>
        <taxon>Craniata</taxon>
        <taxon>Vertebrata</taxon>
        <taxon>Euteleostomi</taxon>
        <taxon>Actinopterygii</taxon>
        <taxon>Neopterygii</taxon>
        <taxon>Teleostei</taxon>
        <taxon>Neoteleostei</taxon>
        <taxon>Acanthomorphata</taxon>
        <taxon>Carangaria</taxon>
        <taxon>Pleuronectiformes</taxon>
        <taxon>Pleuronectoidei</taxon>
        <taxon>Soleidae</taxon>
        <taxon>Solea</taxon>
    </lineage>
</organism>
<keyword evidence="1" id="KW-0175">Coiled coil</keyword>
<keyword evidence="4" id="KW-1185">Reference proteome</keyword>
<evidence type="ECO:0000313" key="4">
    <source>
        <dbReference type="Proteomes" id="UP000693946"/>
    </source>
</evidence>
<keyword evidence="2" id="KW-0732">Signal</keyword>
<feature type="chain" id="PRO_5043719974" evidence="2">
    <location>
        <begin position="20"/>
        <end position="157"/>
    </location>
</feature>
<dbReference type="AlphaFoldDB" id="A0AAV6RSB2"/>
<evidence type="ECO:0000256" key="2">
    <source>
        <dbReference type="SAM" id="SignalP"/>
    </source>
</evidence>
<accession>A0AAV6RSB2</accession>
<feature type="coiled-coil region" evidence="1">
    <location>
        <begin position="79"/>
        <end position="106"/>
    </location>
</feature>
<dbReference type="EMBL" id="JAGKHQ010000010">
    <property type="protein sequence ID" value="KAG7507794.1"/>
    <property type="molecule type" value="Genomic_DNA"/>
</dbReference>
<evidence type="ECO:0000256" key="1">
    <source>
        <dbReference type="SAM" id="Coils"/>
    </source>
</evidence>
<comment type="caution">
    <text evidence="3">The sequence shown here is derived from an EMBL/GenBank/DDBJ whole genome shotgun (WGS) entry which is preliminary data.</text>
</comment>
<proteinExistence type="predicted"/>
<dbReference type="PANTHER" id="PTHR41693">
    <property type="entry name" value="HEME-BINDING PROTEIN 1"/>
    <property type="match status" value="1"/>
</dbReference>
<name>A0AAV6RSB2_SOLSE</name>
<reference evidence="3 4" key="1">
    <citation type="journal article" date="2021" name="Sci. Rep.">
        <title>Chromosome anchoring in Senegalese sole (Solea senegalensis) reveals sex-associated markers and genome rearrangements in flatfish.</title>
        <authorList>
            <person name="Guerrero-Cozar I."/>
            <person name="Gomez-Garrido J."/>
            <person name="Berbel C."/>
            <person name="Martinez-Blanch J.F."/>
            <person name="Alioto T."/>
            <person name="Claros M.G."/>
            <person name="Gagnaire P.A."/>
            <person name="Manchado M."/>
        </authorList>
    </citation>
    <scope>NUCLEOTIDE SEQUENCE [LARGE SCALE GENOMIC DNA]</scope>
    <source>
        <strain evidence="3">Sse05_10M</strain>
    </source>
</reference>
<evidence type="ECO:0000313" key="3">
    <source>
        <dbReference type="EMBL" id="KAG7507794.1"/>
    </source>
</evidence>
<protein>
    <submittedName>
        <fullName evidence="3">Uncharacterized protein</fullName>
    </submittedName>
</protein>
<gene>
    <name evidence="3" type="ORF">JOB18_044633</name>
</gene>
<dbReference type="PANTHER" id="PTHR41693:SF2">
    <property type="entry name" value="BIOGENESIS OF LYSOSOME-RELATED ORGANELLES COMPLEX 1 SUBUNIT 2"/>
    <property type="match status" value="1"/>
</dbReference>
<dbReference type="Proteomes" id="UP000693946">
    <property type="component" value="Linkage Group LG18"/>
</dbReference>
<sequence length="157" mass="17708">MKPAALLFFLSALILSVAPKPKIIHRPEWDLRNEADKVTSRGCSNLTLVLDNWKFAIMTQVKDLLLHDHNTVLPDYARIQHLSDALADLYREFNAMKERLVALTSKFDGVEAFVDDARLARPLRPAGALLSEADARGRPQARRRSRVVIRKITKPAA</sequence>
<feature type="signal peptide" evidence="2">
    <location>
        <begin position="1"/>
        <end position="19"/>
    </location>
</feature>